<organism evidence="4 5">
    <name type="scientific">Saccharothrix tamanrassetensis</name>
    <dbReference type="NCBI Taxonomy" id="1051531"/>
    <lineage>
        <taxon>Bacteria</taxon>
        <taxon>Bacillati</taxon>
        <taxon>Actinomycetota</taxon>
        <taxon>Actinomycetes</taxon>
        <taxon>Pseudonocardiales</taxon>
        <taxon>Pseudonocardiaceae</taxon>
        <taxon>Saccharothrix</taxon>
    </lineage>
</organism>
<evidence type="ECO:0000256" key="2">
    <source>
        <dbReference type="SAM" id="MobiDB-lite"/>
    </source>
</evidence>
<feature type="compositionally biased region" description="Polar residues" evidence="2">
    <location>
        <begin position="84"/>
        <end position="94"/>
    </location>
</feature>
<name>A0A841CQQ8_9PSEU</name>
<dbReference type="GO" id="GO:0016020">
    <property type="term" value="C:membrane"/>
    <property type="evidence" value="ECO:0007669"/>
    <property type="project" value="TreeGrafter"/>
</dbReference>
<evidence type="ECO:0000313" key="5">
    <source>
        <dbReference type="Proteomes" id="UP000547510"/>
    </source>
</evidence>
<keyword evidence="5" id="KW-1185">Reference proteome</keyword>
<dbReference type="InterPro" id="IPR029058">
    <property type="entry name" value="AB_hydrolase_fold"/>
</dbReference>
<dbReference type="Proteomes" id="UP000547510">
    <property type="component" value="Unassembled WGS sequence"/>
</dbReference>
<evidence type="ECO:0000313" key="4">
    <source>
        <dbReference type="EMBL" id="MBB5960762.1"/>
    </source>
</evidence>
<accession>A0A841CQQ8</accession>
<gene>
    <name evidence="4" type="ORF">FHS29_007392</name>
</gene>
<dbReference type="PANTHER" id="PTHR43798:SF31">
    <property type="entry name" value="AB HYDROLASE SUPERFAMILY PROTEIN YCLE"/>
    <property type="match status" value="1"/>
</dbReference>
<dbReference type="Pfam" id="PF12697">
    <property type="entry name" value="Abhydrolase_6"/>
    <property type="match status" value="1"/>
</dbReference>
<feature type="non-terminal residue" evidence="4">
    <location>
        <position position="1"/>
    </location>
</feature>
<dbReference type="InterPro" id="IPR050266">
    <property type="entry name" value="AB_hydrolase_sf"/>
</dbReference>
<proteinExistence type="predicted"/>
<dbReference type="GO" id="GO:0016787">
    <property type="term" value="F:hydrolase activity"/>
    <property type="evidence" value="ECO:0007669"/>
    <property type="project" value="UniProtKB-KW"/>
</dbReference>
<feature type="domain" description="AB hydrolase-1" evidence="3">
    <location>
        <begin position="139"/>
        <end position="395"/>
    </location>
</feature>
<dbReference type="EMBL" id="JACHJN010000030">
    <property type="protein sequence ID" value="MBB5960762.1"/>
    <property type="molecule type" value="Genomic_DNA"/>
</dbReference>
<sequence length="414" mass="44744">PPGAAFAHRPSPRRGSPVHDVLIVGGGPVGLSCRARRSTAEGCSPSRKTRTFAVSLTMIVATGLATPTITNTQADASAEVRSPYATSESNTSGAQGEHRDARCYGVRVPVSVARVGKAHVYGELCQPRRGDKTSRIVQLLVPGSTYNHSYFDMPVRRSHYSYVARALDAGHSTFNIDRLATGRSTLPPSSLYTLDAGVQAIHQVITKLRAGDIGHRRFTRVVWVGHSLGSSMAWAEAQQYQDVDAFVLTGMSHVVRQERPSTGHGEEIPFEIKAKDDPKFRGTVSDPGYLTTNAGMRRFFYHEPNADPAVIEADERLKDLSTAADSTGPTLPPEQSPSRSIKVPTLIVVGDQDPYCTTGVCTPESMLAHERSYYSDTADLKAIVVSDSGHSVQLHKNAPRTNAAILQWIATVVS</sequence>
<feature type="region of interest" description="Disordered" evidence="2">
    <location>
        <begin position="74"/>
        <end position="99"/>
    </location>
</feature>
<protein>
    <submittedName>
        <fullName evidence="4">Pimeloyl-ACP methyl ester carboxylesterase</fullName>
    </submittedName>
</protein>
<evidence type="ECO:0000256" key="1">
    <source>
        <dbReference type="ARBA" id="ARBA00022801"/>
    </source>
</evidence>
<dbReference type="Gene3D" id="3.40.50.1820">
    <property type="entry name" value="alpha/beta hydrolase"/>
    <property type="match status" value="1"/>
</dbReference>
<dbReference type="AlphaFoldDB" id="A0A841CQQ8"/>
<evidence type="ECO:0000259" key="3">
    <source>
        <dbReference type="Pfam" id="PF12697"/>
    </source>
</evidence>
<comment type="caution">
    <text evidence="4">The sequence shown here is derived from an EMBL/GenBank/DDBJ whole genome shotgun (WGS) entry which is preliminary data.</text>
</comment>
<keyword evidence="1" id="KW-0378">Hydrolase</keyword>
<dbReference type="SUPFAM" id="SSF53474">
    <property type="entry name" value="alpha/beta-Hydrolases"/>
    <property type="match status" value="1"/>
</dbReference>
<dbReference type="PANTHER" id="PTHR43798">
    <property type="entry name" value="MONOACYLGLYCEROL LIPASE"/>
    <property type="match status" value="1"/>
</dbReference>
<dbReference type="InterPro" id="IPR000073">
    <property type="entry name" value="AB_hydrolase_1"/>
</dbReference>
<reference evidence="4 5" key="1">
    <citation type="submission" date="2020-08" db="EMBL/GenBank/DDBJ databases">
        <title>Genomic Encyclopedia of Type Strains, Phase III (KMG-III): the genomes of soil and plant-associated and newly described type strains.</title>
        <authorList>
            <person name="Whitman W."/>
        </authorList>
    </citation>
    <scope>NUCLEOTIDE SEQUENCE [LARGE SCALE GENOMIC DNA]</scope>
    <source>
        <strain evidence="4 5">CECT 8640</strain>
    </source>
</reference>